<proteinExistence type="predicted"/>
<reference evidence="1" key="1">
    <citation type="submission" date="2020-04" db="EMBL/GenBank/DDBJ databases">
        <title>Hybrid Assembly of Korean Phytophthora infestans isolates.</title>
        <authorList>
            <person name="Prokchorchik M."/>
            <person name="Lee Y."/>
            <person name="Seo J."/>
            <person name="Cho J.-H."/>
            <person name="Park Y.-E."/>
            <person name="Jang D.-C."/>
            <person name="Im J.-S."/>
            <person name="Choi J.-G."/>
            <person name="Park H.-J."/>
            <person name="Lee G.-B."/>
            <person name="Lee Y.-G."/>
            <person name="Hong S.-Y."/>
            <person name="Cho K."/>
            <person name="Sohn K.H."/>
        </authorList>
    </citation>
    <scope>NUCLEOTIDE SEQUENCE</scope>
    <source>
        <strain evidence="1">KR_1_A1</strain>
    </source>
</reference>
<protein>
    <recommendedName>
        <fullName evidence="3">HTH psq-type domain-containing protein</fullName>
    </recommendedName>
</protein>
<comment type="caution">
    <text evidence="1">The sequence shown here is derived from an EMBL/GenBank/DDBJ whole genome shotgun (WGS) entry which is preliminary data.</text>
</comment>
<evidence type="ECO:0008006" key="3">
    <source>
        <dbReference type="Google" id="ProtNLM"/>
    </source>
</evidence>
<keyword evidence="2" id="KW-1185">Reference proteome</keyword>
<organism evidence="1 2">
    <name type="scientific">Phytophthora infestans</name>
    <name type="common">Potato late blight agent</name>
    <name type="synonym">Botrytis infestans</name>
    <dbReference type="NCBI Taxonomy" id="4787"/>
    <lineage>
        <taxon>Eukaryota</taxon>
        <taxon>Sar</taxon>
        <taxon>Stramenopiles</taxon>
        <taxon>Oomycota</taxon>
        <taxon>Peronosporomycetes</taxon>
        <taxon>Peronosporales</taxon>
        <taxon>Peronosporaceae</taxon>
        <taxon>Phytophthora</taxon>
    </lineage>
</organism>
<dbReference type="InterPro" id="IPR009057">
    <property type="entry name" value="Homeodomain-like_sf"/>
</dbReference>
<dbReference type="SUPFAM" id="SSF46689">
    <property type="entry name" value="Homeodomain-like"/>
    <property type="match status" value="1"/>
</dbReference>
<gene>
    <name evidence="1" type="ORF">GN244_ATG08377</name>
</gene>
<evidence type="ECO:0000313" key="1">
    <source>
        <dbReference type="EMBL" id="KAF4039544.1"/>
    </source>
</evidence>
<dbReference type="Proteomes" id="UP000602510">
    <property type="component" value="Unassembled WGS sequence"/>
</dbReference>
<name>A0A833W2B1_PHYIN</name>
<dbReference type="AlphaFoldDB" id="A0A833W2B1"/>
<dbReference type="Gene3D" id="1.10.10.60">
    <property type="entry name" value="Homeodomain-like"/>
    <property type="match status" value="1"/>
</dbReference>
<evidence type="ECO:0000313" key="2">
    <source>
        <dbReference type="Proteomes" id="UP000602510"/>
    </source>
</evidence>
<sequence>MLTILGRLDAGDNPMTIATRFGLNTARFVINITHNRDRILSYVTSALEEELLRATVCLSETTAKPRQPRRDISVRKKIDIVEMLDKGATTTEITTGFTVHKTVVGRIKRDRARILAYSSSGGDLTATRIPPTTRAKVIKKIRNVSLKNKLAILDRL</sequence>
<dbReference type="EMBL" id="WSZM01000174">
    <property type="protein sequence ID" value="KAF4039544.1"/>
    <property type="molecule type" value="Genomic_DNA"/>
</dbReference>
<accession>A0A833W2B1</accession>